<comment type="caution">
    <text evidence="4">The sequence shown here is derived from an EMBL/GenBank/DDBJ whole genome shotgun (WGS) entry which is preliminary data.</text>
</comment>
<dbReference type="Gene3D" id="2.40.128.130">
    <property type="entry name" value="Autotransporter beta-domain"/>
    <property type="match status" value="1"/>
</dbReference>
<dbReference type="EMBL" id="JBAFUR010000002">
    <property type="protein sequence ID" value="MFG1252901.1"/>
    <property type="molecule type" value="Genomic_DNA"/>
</dbReference>
<dbReference type="RefSeq" id="WP_394007555.1">
    <property type="nucleotide sequence ID" value="NZ_JBAFUR010000002.1"/>
</dbReference>
<feature type="signal peptide" evidence="2">
    <location>
        <begin position="1"/>
        <end position="34"/>
    </location>
</feature>
<name>A0ABW6ZGI8_9HYPH</name>
<dbReference type="InterPro" id="IPR013425">
    <property type="entry name" value="Autotrns_rpt"/>
</dbReference>
<keyword evidence="1 2" id="KW-0732">Signal</keyword>
<sequence>MRRKNTGRRAATLKILALTSTALVGLALPLSAQAQEWTGATNGSWFNAGNWNPGHVPTAADDVTIEAGPGSIPNISGPLQNGVANKIAVGDTNTDGSTATLNIEDGGTLASASGVIGNLAGSKGLVDVGSSIVSSAGSSALWNVSGALIIGNAGEGTLAINKGEVKNTDGTIGALAGGVGFVGVSGPTATWTNTGTLTVGDHGTGTLNVFNGGKVTNGPGEIGYAIGSVGTVTINGAGSTWTNGSSLQIGDSGTGQLTIQNGGKVINTGWSYVGVANGASGIVLVDGTNSIWDNSLGMTVGLNGTASLTVKNGGKVTSTGDRYLGYTAGASGVATLDGAGSTWTGTGDLLVGNAGSGKLTISNGAGVTSGLGEIGVASGSSGDVTVVGTGSTWTNNSALRVGDSGTGKLAIQNGGKVGNGGWAYVGAVAGASGTVLVDGANSTWDNSQGLTIGLAGTASLTISSGGLVKNTDGFIGAVAGSTGMVTVDGAGSKWTNSGDLTVGDAGTGTLDVTHGGAVGSLGGTIGDATGSTGTVNVNGAASKWDTNSGDLRVGNSGIGMLNIANGGQVISGMSSIGWNAASQSSALVDGAGSVWDTASLTVGQSGIGLLNIGNGGRVSSLSGTVGALSGSKGAVAVSDAGSIWHVTNDLIVGDYGQGTLRIDDGAKISVGGELVLANHAGATGGLTIGGAVPGILDATAVRFGAGTGRITFDHTSANYDFSAAISGLGTINQVSGVTHLTADSTGFTGATHIKGGTLLVDGKIGSGAVDVQSGGTLGGKGSIGGTVTVASGGILSGVQGQTLTMQNLNLDGGANVNVTLSSPGGAALFNVANDLTLDGTLNITSGGAFGPGVYSLITYGGTLTDNGLDIGTTPAGSTAGDFGVQTSVAGQVNLVSTALPNLSFWDGDAPGNANNNIVDGGSGTWTATSTNWTDMNGSINGVMHPQPGFAIFQGAAGTVTIDASAGPISVTGMQFATNGYLLTGDPITLADPNSIIRVGDGSAAGANYKATIGSELTGTGGLNKTDLGTLILTADNTYTGGTTIANGTLQLGNGGTSGSVVGNIVNDGLLIFNRSDASTFSGAISGNGSILKEGAGTIDLTGNSGTFIGVVQVDGGTLGIKAGGVLNSSGLFAGGLAGSTGAFVVDGAGSVLNSSSLLALGGDGTGALTVTNGGKVSDSFGVLGVNAGSTGTVTVTGAGSTWTNGTGLLVGVDGAGALNIVNGGSVSSAFAAVGNGSGAQGTVIVDGTGSSWTNSGNLFVGLDGTGTLSIANGATVNAGGAVVLAGQAGSTGTLNIGGAAGSSAKTAGTLNAGTLEFGQGTGTLNFNHTDTNYTFASNMLGSGTINQFSGSTNLTGDSSGFTGAVNVTGGRLAVNGLLGGGQVTVSNGGTLGGNGMIGSLAANAGSIIAPGNSIGTLNIAGNIAFNAGSIYEVEINAAGQSDKIVAGGTATIDGGGVKVLAGSGNYAPATTYTILTATGGRTGTFTDGVTSNLAFLDPSLSYDASNVYLTMTRNNINFAGVGITPNQIATGGGVESLGFGNTIYNAVLNLSASQAQYAFDQLSGEIHASANTVLIEDSRFLRSAVNDRLRAAFGGVGASGGNTVTYDDGKPRAVDPTTDGGAVWGQAFGSWGHWNSDGNAAKLDRSIGGFFMGADASVFDTWRFGAVAGYSRSSFDAEDRHSSGSSDNYSVGLYGGTQWGDLAFRTGAAYTISDIAIKRSVNFTGFANNLSGDYSAGTAQIFGELGNKMQAGSVALEPFANLAYVNLRTDGFTETGGVAALTSPSTVTDTTFTTIGLRAATSFGLNDMVVTAKGMVGWRHAFGDITPTSVMSFAGSAPFSIAGVPIAENAAVVDLGLDMRLSTNTTLGISYGGQFGSGVTDQTLHADFSVTF</sequence>
<feature type="chain" id="PRO_5045969958" evidence="2">
    <location>
        <begin position="35"/>
        <end position="1892"/>
    </location>
</feature>
<dbReference type="Pfam" id="PF12951">
    <property type="entry name" value="PATR"/>
    <property type="match status" value="4"/>
</dbReference>
<dbReference type="Proteomes" id="UP001604043">
    <property type="component" value="Unassembled WGS sequence"/>
</dbReference>
<dbReference type="InterPro" id="IPR006315">
    <property type="entry name" value="OM_autotransptr_brl_dom"/>
</dbReference>
<dbReference type="PROSITE" id="PS51208">
    <property type="entry name" value="AUTOTRANSPORTER"/>
    <property type="match status" value="1"/>
</dbReference>
<dbReference type="NCBIfam" id="TIGR04393">
    <property type="entry name" value="rpt_T5SS_PEPC"/>
    <property type="match status" value="13"/>
</dbReference>
<dbReference type="SMART" id="SM00869">
    <property type="entry name" value="Autotransporter"/>
    <property type="match status" value="1"/>
</dbReference>
<gene>
    <name evidence="4" type="ORF">V5F30_11880</name>
</gene>
<dbReference type="InterPro" id="IPR036709">
    <property type="entry name" value="Autotransporte_beta_dom_sf"/>
</dbReference>
<dbReference type="InterPro" id="IPR030895">
    <property type="entry name" value="T5SS_PEPC_rpt"/>
</dbReference>
<reference evidence="4 5" key="1">
    <citation type="submission" date="2024-02" db="EMBL/GenBank/DDBJ databases">
        <title>Expansion and revision of Xanthobacter and proposal of Roseixanthobacter gen. nov.</title>
        <authorList>
            <person name="Soltysiak M.P.M."/>
            <person name="Jalihal A."/>
            <person name="Ory A."/>
            <person name="Chrisophersen C."/>
            <person name="Lee A.D."/>
            <person name="Boulton J."/>
            <person name="Springer M."/>
        </authorList>
    </citation>
    <scope>NUCLEOTIDE SEQUENCE [LARGE SCALE GENOMIC DNA]</scope>
    <source>
        <strain evidence="4 5">CB5</strain>
    </source>
</reference>
<accession>A0ABW6ZGI8</accession>
<dbReference type="InterPro" id="IPR011050">
    <property type="entry name" value="Pectin_lyase_fold/virulence"/>
</dbReference>
<proteinExistence type="predicted"/>
<evidence type="ECO:0000313" key="4">
    <source>
        <dbReference type="EMBL" id="MFG1252901.1"/>
    </source>
</evidence>
<evidence type="ECO:0000256" key="1">
    <source>
        <dbReference type="ARBA" id="ARBA00022729"/>
    </source>
</evidence>
<feature type="domain" description="Autotransporter" evidence="3">
    <location>
        <begin position="1616"/>
        <end position="1892"/>
    </location>
</feature>
<dbReference type="NCBIfam" id="TIGR01414">
    <property type="entry name" value="autotrans_barl"/>
    <property type="match status" value="1"/>
</dbReference>
<dbReference type="InterPro" id="IPR005546">
    <property type="entry name" value="Autotransporte_beta"/>
</dbReference>
<keyword evidence="5" id="KW-1185">Reference proteome</keyword>
<evidence type="ECO:0000259" key="3">
    <source>
        <dbReference type="PROSITE" id="PS51208"/>
    </source>
</evidence>
<dbReference type="SUPFAM" id="SSF51126">
    <property type="entry name" value="Pectin lyase-like"/>
    <property type="match status" value="2"/>
</dbReference>
<evidence type="ECO:0000256" key="2">
    <source>
        <dbReference type="SAM" id="SignalP"/>
    </source>
</evidence>
<dbReference type="SUPFAM" id="SSF103515">
    <property type="entry name" value="Autotransporter"/>
    <property type="match status" value="1"/>
</dbReference>
<dbReference type="NCBIfam" id="TIGR02601">
    <property type="entry name" value="autotrns_rpt"/>
    <property type="match status" value="1"/>
</dbReference>
<protein>
    <submittedName>
        <fullName evidence="4">Autotransporter domain-containing protein</fullName>
    </submittedName>
</protein>
<organism evidence="4 5">
    <name type="scientific">Xanthobacter aminoxidans</name>
    <dbReference type="NCBI Taxonomy" id="186280"/>
    <lineage>
        <taxon>Bacteria</taxon>
        <taxon>Pseudomonadati</taxon>
        <taxon>Pseudomonadota</taxon>
        <taxon>Alphaproteobacteria</taxon>
        <taxon>Hyphomicrobiales</taxon>
        <taxon>Xanthobacteraceae</taxon>
        <taxon>Xanthobacter</taxon>
    </lineage>
</organism>
<evidence type="ECO:0000313" key="5">
    <source>
        <dbReference type="Proteomes" id="UP001604043"/>
    </source>
</evidence>
<dbReference type="Pfam" id="PF03797">
    <property type="entry name" value="Autotransporter"/>
    <property type="match status" value="1"/>
</dbReference>